<dbReference type="AlphaFoldDB" id="A0AAV2HEK6"/>
<keyword evidence="1" id="KW-0732">Signal</keyword>
<reference evidence="2 3" key="1">
    <citation type="submission" date="2024-04" db="EMBL/GenBank/DDBJ databases">
        <authorList>
            <consortium name="Genoscope - CEA"/>
            <person name="William W."/>
        </authorList>
    </citation>
    <scope>NUCLEOTIDE SEQUENCE [LARGE SCALE GENOMIC DNA]</scope>
</reference>
<dbReference type="Proteomes" id="UP001497497">
    <property type="component" value="Unassembled WGS sequence"/>
</dbReference>
<comment type="caution">
    <text evidence="2">The sequence shown here is derived from an EMBL/GenBank/DDBJ whole genome shotgun (WGS) entry which is preliminary data.</text>
</comment>
<sequence>MLSSVALRYLLVLSLAFLAVVTSSRTQSRFASYELMGTEGTECVTTKTISQICYQCATRHEDSFVQVYQECCKKEMGLREYCEEIYTELPIRSGLWQPNK</sequence>
<evidence type="ECO:0000256" key="1">
    <source>
        <dbReference type="SAM" id="SignalP"/>
    </source>
</evidence>
<gene>
    <name evidence="2" type="ORF">GSLYS_00004621001</name>
</gene>
<proteinExistence type="predicted"/>
<keyword evidence="3" id="KW-1185">Reference proteome</keyword>
<dbReference type="SMR" id="A0AAV2HEK6"/>
<evidence type="ECO:0000313" key="2">
    <source>
        <dbReference type="EMBL" id="CAL1530496.1"/>
    </source>
</evidence>
<name>A0AAV2HEK6_LYMST</name>
<evidence type="ECO:0000313" key="3">
    <source>
        <dbReference type="Proteomes" id="UP001497497"/>
    </source>
</evidence>
<accession>A0AAV2HEK6</accession>
<feature type="chain" id="PRO_5043416039" evidence="1">
    <location>
        <begin position="24"/>
        <end position="100"/>
    </location>
</feature>
<dbReference type="EMBL" id="CAXITT010000070">
    <property type="protein sequence ID" value="CAL1530496.1"/>
    <property type="molecule type" value="Genomic_DNA"/>
</dbReference>
<protein>
    <submittedName>
        <fullName evidence="2">Uncharacterized protein</fullName>
    </submittedName>
</protein>
<organism evidence="2 3">
    <name type="scientific">Lymnaea stagnalis</name>
    <name type="common">Great pond snail</name>
    <name type="synonym">Helix stagnalis</name>
    <dbReference type="NCBI Taxonomy" id="6523"/>
    <lineage>
        <taxon>Eukaryota</taxon>
        <taxon>Metazoa</taxon>
        <taxon>Spiralia</taxon>
        <taxon>Lophotrochozoa</taxon>
        <taxon>Mollusca</taxon>
        <taxon>Gastropoda</taxon>
        <taxon>Heterobranchia</taxon>
        <taxon>Euthyneura</taxon>
        <taxon>Panpulmonata</taxon>
        <taxon>Hygrophila</taxon>
        <taxon>Lymnaeoidea</taxon>
        <taxon>Lymnaeidae</taxon>
        <taxon>Lymnaea</taxon>
    </lineage>
</organism>
<feature type="signal peptide" evidence="1">
    <location>
        <begin position="1"/>
        <end position="23"/>
    </location>
</feature>